<evidence type="ECO:0000256" key="1">
    <source>
        <dbReference type="ARBA" id="ARBA00022729"/>
    </source>
</evidence>
<dbReference type="Gene3D" id="2.40.40.10">
    <property type="entry name" value="RlpA-like domain"/>
    <property type="match status" value="1"/>
</dbReference>
<dbReference type="InterPro" id="IPR010611">
    <property type="entry name" value="3D_dom"/>
</dbReference>
<dbReference type="AlphaFoldDB" id="A0A7W9SQ03"/>
<comment type="caution">
    <text evidence="4">The sequence shown here is derived from an EMBL/GenBank/DDBJ whole genome shotgun (WGS) entry which is preliminary data.</text>
</comment>
<dbReference type="Proteomes" id="UP000520814">
    <property type="component" value="Unassembled WGS sequence"/>
</dbReference>
<keyword evidence="5" id="KW-1185">Reference proteome</keyword>
<evidence type="ECO:0000313" key="5">
    <source>
        <dbReference type="Proteomes" id="UP000520814"/>
    </source>
</evidence>
<dbReference type="PANTHER" id="PTHR39160">
    <property type="entry name" value="CELL WALL-BINDING PROTEIN YOCH"/>
    <property type="match status" value="1"/>
</dbReference>
<evidence type="ECO:0000256" key="2">
    <source>
        <dbReference type="SAM" id="MobiDB-lite"/>
    </source>
</evidence>
<dbReference type="SUPFAM" id="SSF50685">
    <property type="entry name" value="Barwin-like endoglucanases"/>
    <property type="match status" value="1"/>
</dbReference>
<dbReference type="InterPro" id="IPR051933">
    <property type="entry name" value="Resuscitation_pf_RpfB"/>
</dbReference>
<dbReference type="EMBL" id="JACHGW010000002">
    <property type="protein sequence ID" value="MBB6050335.1"/>
    <property type="molecule type" value="Genomic_DNA"/>
</dbReference>
<dbReference type="Pfam" id="PF06725">
    <property type="entry name" value="3D"/>
    <property type="match status" value="1"/>
</dbReference>
<feature type="region of interest" description="Disordered" evidence="2">
    <location>
        <begin position="1"/>
        <end position="30"/>
    </location>
</feature>
<dbReference type="CDD" id="cd14667">
    <property type="entry name" value="3D_containing_proteins"/>
    <property type="match status" value="1"/>
</dbReference>
<dbReference type="GO" id="GO:0004553">
    <property type="term" value="F:hydrolase activity, hydrolyzing O-glycosyl compounds"/>
    <property type="evidence" value="ECO:0007669"/>
    <property type="project" value="InterPro"/>
</dbReference>
<dbReference type="GO" id="GO:0019867">
    <property type="term" value="C:outer membrane"/>
    <property type="evidence" value="ECO:0007669"/>
    <property type="project" value="InterPro"/>
</dbReference>
<keyword evidence="1" id="KW-0732">Signal</keyword>
<protein>
    <submittedName>
        <fullName evidence="4">3D (Asp-Asp-Asp) domain-containing protein</fullName>
    </submittedName>
</protein>
<dbReference type="InterPro" id="IPR059180">
    <property type="entry name" value="3D_YorM"/>
</dbReference>
<feature type="domain" description="3D" evidence="3">
    <location>
        <begin position="66"/>
        <end position="124"/>
    </location>
</feature>
<accession>A0A7W9SQ03</accession>
<evidence type="ECO:0000259" key="3">
    <source>
        <dbReference type="Pfam" id="PF06725"/>
    </source>
</evidence>
<name>A0A7W9SQ03_ARMRO</name>
<gene>
    <name evidence="4" type="ORF">HNQ39_002126</name>
</gene>
<dbReference type="PANTHER" id="PTHR39160:SF4">
    <property type="entry name" value="RESUSCITATION-PROMOTING FACTOR RPFB"/>
    <property type="match status" value="1"/>
</dbReference>
<organism evidence="4 5">
    <name type="scientific">Armatimonas rosea</name>
    <dbReference type="NCBI Taxonomy" id="685828"/>
    <lineage>
        <taxon>Bacteria</taxon>
        <taxon>Bacillati</taxon>
        <taxon>Armatimonadota</taxon>
        <taxon>Armatimonadia</taxon>
        <taxon>Armatimonadales</taxon>
        <taxon>Armatimonadaceae</taxon>
        <taxon>Armatimonas</taxon>
    </lineage>
</organism>
<dbReference type="InterPro" id="IPR036908">
    <property type="entry name" value="RlpA-like_sf"/>
</dbReference>
<sequence>MRPRAASQRMSPPRRRWDSSLGSHPSRGSYRRCLTVTATAYQPIDDPIEGGRWTKTERDGRAVHGVAVDPKIVPLGTRLWIPGYGHAIADDIGGAIKGHRIDLRMQSADNMRRWGVRRVQLYVLD</sequence>
<evidence type="ECO:0000313" key="4">
    <source>
        <dbReference type="EMBL" id="MBB6050335.1"/>
    </source>
</evidence>
<proteinExistence type="predicted"/>
<dbReference type="RefSeq" id="WP_343075961.1">
    <property type="nucleotide sequence ID" value="NZ_JACHGW010000002.1"/>
</dbReference>
<reference evidence="4 5" key="1">
    <citation type="submission" date="2020-08" db="EMBL/GenBank/DDBJ databases">
        <title>Genomic Encyclopedia of Type Strains, Phase IV (KMG-IV): sequencing the most valuable type-strain genomes for metagenomic binning, comparative biology and taxonomic classification.</title>
        <authorList>
            <person name="Goeker M."/>
        </authorList>
    </citation>
    <scope>NUCLEOTIDE SEQUENCE [LARGE SCALE GENOMIC DNA]</scope>
    <source>
        <strain evidence="4 5">DSM 23562</strain>
    </source>
</reference>
<dbReference type="GO" id="GO:0009254">
    <property type="term" value="P:peptidoglycan turnover"/>
    <property type="evidence" value="ECO:0007669"/>
    <property type="project" value="InterPro"/>
</dbReference>